<dbReference type="HOGENOM" id="CLU_2321172_0_0_1"/>
<organism evidence="2 3">
    <name type="scientific">Phlebiopsis gigantea (strain 11061_1 CR5-6)</name>
    <name type="common">White-rot fungus</name>
    <name type="synonym">Peniophora gigantea</name>
    <dbReference type="NCBI Taxonomy" id="745531"/>
    <lineage>
        <taxon>Eukaryota</taxon>
        <taxon>Fungi</taxon>
        <taxon>Dikarya</taxon>
        <taxon>Basidiomycota</taxon>
        <taxon>Agaricomycotina</taxon>
        <taxon>Agaricomycetes</taxon>
        <taxon>Polyporales</taxon>
        <taxon>Phanerochaetaceae</taxon>
        <taxon>Phlebiopsis</taxon>
    </lineage>
</organism>
<dbReference type="EMBL" id="KN840646">
    <property type="protein sequence ID" value="KIP02887.1"/>
    <property type="molecule type" value="Genomic_DNA"/>
</dbReference>
<reference evidence="2 3" key="1">
    <citation type="journal article" date="2014" name="PLoS Genet.">
        <title>Analysis of the Phlebiopsis gigantea genome, transcriptome and secretome provides insight into its pioneer colonization strategies of wood.</title>
        <authorList>
            <person name="Hori C."/>
            <person name="Ishida T."/>
            <person name="Igarashi K."/>
            <person name="Samejima M."/>
            <person name="Suzuki H."/>
            <person name="Master E."/>
            <person name="Ferreira P."/>
            <person name="Ruiz-Duenas F.J."/>
            <person name="Held B."/>
            <person name="Canessa P."/>
            <person name="Larrondo L.F."/>
            <person name="Schmoll M."/>
            <person name="Druzhinina I.S."/>
            <person name="Kubicek C.P."/>
            <person name="Gaskell J.A."/>
            <person name="Kersten P."/>
            <person name="St John F."/>
            <person name="Glasner J."/>
            <person name="Sabat G."/>
            <person name="Splinter BonDurant S."/>
            <person name="Syed K."/>
            <person name="Yadav J."/>
            <person name="Mgbeahuruike A.C."/>
            <person name="Kovalchuk A."/>
            <person name="Asiegbu F.O."/>
            <person name="Lackner G."/>
            <person name="Hoffmeister D."/>
            <person name="Rencoret J."/>
            <person name="Gutierrez A."/>
            <person name="Sun H."/>
            <person name="Lindquist E."/>
            <person name="Barry K."/>
            <person name="Riley R."/>
            <person name="Grigoriev I.V."/>
            <person name="Henrissat B."/>
            <person name="Kues U."/>
            <person name="Berka R.M."/>
            <person name="Martinez A.T."/>
            <person name="Covert S.F."/>
            <person name="Blanchette R.A."/>
            <person name="Cullen D."/>
        </authorList>
    </citation>
    <scope>NUCLEOTIDE SEQUENCE [LARGE SCALE GENOMIC DNA]</scope>
    <source>
        <strain evidence="2 3">11061_1 CR5-6</strain>
    </source>
</reference>
<evidence type="ECO:0000313" key="2">
    <source>
        <dbReference type="EMBL" id="KIP02887.1"/>
    </source>
</evidence>
<keyword evidence="3" id="KW-1185">Reference proteome</keyword>
<evidence type="ECO:0000256" key="1">
    <source>
        <dbReference type="SAM" id="MobiDB-lite"/>
    </source>
</evidence>
<dbReference type="Proteomes" id="UP000053257">
    <property type="component" value="Unassembled WGS sequence"/>
</dbReference>
<feature type="region of interest" description="Disordered" evidence="1">
    <location>
        <begin position="1"/>
        <end position="28"/>
    </location>
</feature>
<dbReference type="AlphaFoldDB" id="A0A0C3S152"/>
<proteinExistence type="predicted"/>
<gene>
    <name evidence="2" type="ORF">PHLGIDRAFT_271612</name>
</gene>
<name>A0A0C3S152_PHLG1</name>
<protein>
    <submittedName>
        <fullName evidence="2">Uncharacterized protein</fullName>
    </submittedName>
</protein>
<evidence type="ECO:0000313" key="3">
    <source>
        <dbReference type="Proteomes" id="UP000053257"/>
    </source>
</evidence>
<sequence>MAGGGWGVSGRRARPFHIAAPRRGDQFSRTGRATCHCQTEMASARAAAACARPSPPSPPAVSPTGTVCGNALVVSAQRAHRLCQDGRRASEPSRPGAPH</sequence>
<accession>A0A0C3S152</accession>